<evidence type="ECO:0000313" key="2">
    <source>
        <dbReference type="EMBL" id="CAI2359349.1"/>
    </source>
</evidence>
<protein>
    <submittedName>
        <fullName evidence="2">Uncharacterized protein</fullName>
    </submittedName>
</protein>
<keyword evidence="3" id="KW-1185">Reference proteome</keyword>
<comment type="caution">
    <text evidence="2">The sequence shown here is derived from an EMBL/GenBank/DDBJ whole genome shotgun (WGS) entry which is preliminary data.</text>
</comment>
<reference evidence="2" key="1">
    <citation type="submission" date="2023-07" db="EMBL/GenBank/DDBJ databases">
        <authorList>
            <consortium name="AG Swart"/>
            <person name="Singh M."/>
            <person name="Singh A."/>
            <person name="Seah K."/>
            <person name="Emmerich C."/>
        </authorList>
    </citation>
    <scope>NUCLEOTIDE SEQUENCE</scope>
    <source>
        <strain evidence="2">DP1</strain>
    </source>
</reference>
<organism evidence="2 3">
    <name type="scientific">Euplotes crassus</name>
    <dbReference type="NCBI Taxonomy" id="5936"/>
    <lineage>
        <taxon>Eukaryota</taxon>
        <taxon>Sar</taxon>
        <taxon>Alveolata</taxon>
        <taxon>Ciliophora</taxon>
        <taxon>Intramacronucleata</taxon>
        <taxon>Spirotrichea</taxon>
        <taxon>Hypotrichia</taxon>
        <taxon>Euplotida</taxon>
        <taxon>Euplotidae</taxon>
        <taxon>Moneuplotes</taxon>
    </lineage>
</organism>
<dbReference type="Proteomes" id="UP001295684">
    <property type="component" value="Unassembled WGS sequence"/>
</dbReference>
<dbReference type="AlphaFoldDB" id="A0AAD1U381"/>
<evidence type="ECO:0000313" key="3">
    <source>
        <dbReference type="Proteomes" id="UP001295684"/>
    </source>
</evidence>
<dbReference type="EMBL" id="CAMPGE010000597">
    <property type="protein sequence ID" value="CAI2359349.1"/>
    <property type="molecule type" value="Genomic_DNA"/>
</dbReference>
<gene>
    <name evidence="2" type="ORF">ECRASSUSDP1_LOCUS637</name>
</gene>
<feature type="region of interest" description="Disordered" evidence="1">
    <location>
        <begin position="223"/>
        <end position="253"/>
    </location>
</feature>
<feature type="compositionally biased region" description="Polar residues" evidence="1">
    <location>
        <begin position="235"/>
        <end position="253"/>
    </location>
</feature>
<accession>A0AAD1U381</accession>
<proteinExistence type="predicted"/>
<name>A0AAD1U381_EUPCR</name>
<sequence>MHSHLLQVLFCKSNDVIKLHKYCILAGEIIYDVIGYILFLFKLFEVDNMSLSLHQINQYAENFQLFEPVKTNNKACFRIIISVIIGWFNKIMIGITEGLSPIRSRSKHKREKPPLINKVKGLGRYKFPKFQESAEDDSTTGIHSVPIESSNKLKYKHLIYDIETVKKIKKKKILIEEEKKNFFKGFDRHNFNSLLCKRNDPPHLALKTQKKKKFKILPKTKLQPNRISIDEPKNLSISPPSGSEQNNKNSSTNLQFQGIKEVNASKMERTVKPPLHLKFKSIINCKESVSNDPNEAEPSSGKVNHIGEISDKKMLMIVVERFFLKERRKIMSKRLRRLPQVHHISHTIDQEEQQNIFKEQVDKIKKIFGPTYRLDDKEGERIRKRFRQKVSQEV</sequence>
<evidence type="ECO:0000256" key="1">
    <source>
        <dbReference type="SAM" id="MobiDB-lite"/>
    </source>
</evidence>